<dbReference type="InterPro" id="IPR020055">
    <property type="entry name" value="Ribosomal_bL25_short"/>
</dbReference>
<feature type="compositionally biased region" description="Acidic residues" evidence="6">
    <location>
        <begin position="200"/>
        <end position="216"/>
    </location>
</feature>
<dbReference type="InterPro" id="IPR029751">
    <property type="entry name" value="Ribosomal_L25_dom"/>
</dbReference>
<dbReference type="PANTHER" id="PTHR33284">
    <property type="entry name" value="RIBOSOMAL PROTEIN L25/GLN-TRNA SYNTHETASE, ANTI-CODON-BINDING DOMAIN-CONTAINING PROTEIN"/>
    <property type="match status" value="1"/>
</dbReference>
<name>A0A3N1NQ05_9GAMM</name>
<dbReference type="InterPro" id="IPR011035">
    <property type="entry name" value="Ribosomal_bL25/Gln-tRNA_synth"/>
</dbReference>
<organism evidence="9 10">
    <name type="scientific">Marinimicrobium koreense</name>
    <dbReference type="NCBI Taxonomy" id="306545"/>
    <lineage>
        <taxon>Bacteria</taxon>
        <taxon>Pseudomonadati</taxon>
        <taxon>Pseudomonadota</taxon>
        <taxon>Gammaproteobacteria</taxon>
        <taxon>Cellvibrionales</taxon>
        <taxon>Cellvibrionaceae</taxon>
        <taxon>Marinimicrobium</taxon>
    </lineage>
</organism>
<evidence type="ECO:0000313" key="9">
    <source>
        <dbReference type="EMBL" id="ROQ20942.1"/>
    </source>
</evidence>
<dbReference type="GO" id="GO:0003735">
    <property type="term" value="F:structural constituent of ribosome"/>
    <property type="evidence" value="ECO:0007669"/>
    <property type="project" value="InterPro"/>
</dbReference>
<dbReference type="GO" id="GO:0008097">
    <property type="term" value="F:5S rRNA binding"/>
    <property type="evidence" value="ECO:0007669"/>
    <property type="project" value="InterPro"/>
</dbReference>
<comment type="subunit">
    <text evidence="5">Part of the 50S ribosomal subunit; part of the 5S rRNA/L5/L18/L25 subcomplex. Contacts the 5S rRNA. Binds to the 5S rRNA independently of L5 and L18.</text>
</comment>
<feature type="region of interest" description="Disordered" evidence="6">
    <location>
        <begin position="178"/>
        <end position="216"/>
    </location>
</feature>
<evidence type="ECO:0000259" key="8">
    <source>
        <dbReference type="Pfam" id="PF14693"/>
    </source>
</evidence>
<evidence type="ECO:0000313" key="10">
    <source>
        <dbReference type="Proteomes" id="UP000273643"/>
    </source>
</evidence>
<dbReference type="PANTHER" id="PTHR33284:SF1">
    <property type="entry name" value="RIBOSOMAL PROTEIN L25_GLN-TRNA SYNTHETASE, ANTI-CODON-BINDING DOMAIN-CONTAINING PROTEIN"/>
    <property type="match status" value="1"/>
</dbReference>
<keyword evidence="2 5" id="KW-0694">RNA-binding</keyword>
<comment type="function">
    <text evidence="5">This is one of the proteins that binds to the 5S RNA in the ribosome where it forms part of the central protuberance.</text>
</comment>
<evidence type="ECO:0000256" key="5">
    <source>
        <dbReference type="HAMAP-Rule" id="MF_01334"/>
    </source>
</evidence>
<keyword evidence="4 5" id="KW-0687">Ribonucleoprotein</keyword>
<feature type="domain" description="Large ribosomal subunit protein bL25 L25" evidence="7">
    <location>
        <begin position="7"/>
        <end position="96"/>
    </location>
</feature>
<dbReference type="InterPro" id="IPR020056">
    <property type="entry name" value="Rbsml_bL25/Gln-tRNA_synth_N"/>
</dbReference>
<dbReference type="NCBIfam" id="TIGR00731">
    <property type="entry name" value="bL25_bact_ctc"/>
    <property type="match status" value="1"/>
</dbReference>
<dbReference type="HAMAP" id="MF_01334">
    <property type="entry name" value="Ribosomal_bL25_CTC"/>
    <property type="match status" value="1"/>
</dbReference>
<dbReference type="CDD" id="cd00495">
    <property type="entry name" value="Ribosomal_L25_TL5_CTC"/>
    <property type="match status" value="1"/>
</dbReference>
<dbReference type="InterPro" id="IPR001021">
    <property type="entry name" value="Ribosomal_bL25_long"/>
</dbReference>
<accession>A0A3N1NQ05</accession>
<reference evidence="9 10" key="1">
    <citation type="submission" date="2018-11" db="EMBL/GenBank/DDBJ databases">
        <title>Genomic Encyclopedia of Type Strains, Phase IV (KMG-IV): sequencing the most valuable type-strain genomes for metagenomic binning, comparative biology and taxonomic classification.</title>
        <authorList>
            <person name="Goeker M."/>
        </authorList>
    </citation>
    <scope>NUCLEOTIDE SEQUENCE [LARGE SCALE GENOMIC DNA]</scope>
    <source>
        <strain evidence="9 10">DSM 16974</strain>
    </source>
</reference>
<dbReference type="Proteomes" id="UP000273643">
    <property type="component" value="Unassembled WGS sequence"/>
</dbReference>
<dbReference type="NCBIfam" id="NF004612">
    <property type="entry name" value="PRK05943.1"/>
    <property type="match status" value="1"/>
</dbReference>
<evidence type="ECO:0000256" key="4">
    <source>
        <dbReference type="ARBA" id="ARBA00023274"/>
    </source>
</evidence>
<keyword evidence="10" id="KW-1185">Reference proteome</keyword>
<evidence type="ECO:0000256" key="2">
    <source>
        <dbReference type="ARBA" id="ARBA00022884"/>
    </source>
</evidence>
<comment type="similarity">
    <text evidence="5">Belongs to the bacterial ribosomal protein bL25 family. CTC subfamily.</text>
</comment>
<keyword evidence="3 5" id="KW-0689">Ribosomal protein</keyword>
<dbReference type="InterPro" id="IPR037121">
    <property type="entry name" value="Ribosomal_bL25_C"/>
</dbReference>
<dbReference type="AlphaFoldDB" id="A0A3N1NQ05"/>
<keyword evidence="1 5" id="KW-0699">rRNA-binding</keyword>
<dbReference type="Pfam" id="PF01386">
    <property type="entry name" value="Ribosomal_L25p"/>
    <property type="match status" value="1"/>
</dbReference>
<evidence type="ECO:0000256" key="6">
    <source>
        <dbReference type="SAM" id="MobiDB-lite"/>
    </source>
</evidence>
<dbReference type="GO" id="GO:0022625">
    <property type="term" value="C:cytosolic large ribosomal subunit"/>
    <property type="evidence" value="ECO:0007669"/>
    <property type="project" value="TreeGrafter"/>
</dbReference>
<dbReference type="InterPro" id="IPR020930">
    <property type="entry name" value="Ribosomal_uL5_bac-type"/>
</dbReference>
<sequence length="216" mass="23830">MSEDFKLNAEAREDLGKGASRRLRRLEGKVPAIVYGGKAKKPASIMVSQKELTKHLESEAFFSHIIELNIDGKSENVILKDLQRHPAKGYTMHADFQRVSKTTKLNTSVPLHFLNEETAKGVKMQGGKIVHNMVQLEISCLPADLPEYIEVDVADLELGHSLHISDLKLPKGVESVELSHGADHDQPVVSINKPRGMATDDADSEDGEEEGGEEEK</sequence>
<dbReference type="HAMAP" id="MF_01336">
    <property type="entry name" value="Ribosomal_bL25"/>
    <property type="match status" value="1"/>
</dbReference>
<dbReference type="Pfam" id="PF14693">
    <property type="entry name" value="Ribosomal_TL5_C"/>
    <property type="match status" value="1"/>
</dbReference>
<proteinExistence type="inferred from homology"/>
<gene>
    <name evidence="5" type="primary">rplY</name>
    <name evidence="5" type="synonym">ctc</name>
    <name evidence="9" type="ORF">EDC38_1562</name>
</gene>
<dbReference type="SUPFAM" id="SSF50715">
    <property type="entry name" value="Ribosomal protein L25-like"/>
    <property type="match status" value="1"/>
</dbReference>
<dbReference type="NCBIfam" id="NF004130">
    <property type="entry name" value="PRK05618.1-5"/>
    <property type="match status" value="1"/>
</dbReference>
<evidence type="ECO:0000256" key="3">
    <source>
        <dbReference type="ARBA" id="ARBA00022980"/>
    </source>
</evidence>
<protein>
    <recommendedName>
        <fullName evidence="5">Large ribosomal subunit protein bL25</fullName>
    </recommendedName>
    <alternativeName>
        <fullName evidence="5">General stress protein CTC</fullName>
    </alternativeName>
</protein>
<feature type="domain" description="Large ribosomal subunit protein bL25 beta" evidence="8">
    <location>
        <begin position="104"/>
        <end position="195"/>
    </location>
</feature>
<dbReference type="InterPro" id="IPR020057">
    <property type="entry name" value="Ribosomal_bL25_b-dom"/>
</dbReference>
<evidence type="ECO:0000256" key="1">
    <source>
        <dbReference type="ARBA" id="ARBA00022730"/>
    </source>
</evidence>
<evidence type="ECO:0000259" key="7">
    <source>
        <dbReference type="Pfam" id="PF01386"/>
    </source>
</evidence>
<comment type="caution">
    <text evidence="9">The sequence shown here is derived from an EMBL/GenBank/DDBJ whole genome shotgun (WGS) entry which is preliminary data.</text>
</comment>
<dbReference type="Gene3D" id="2.170.120.20">
    <property type="entry name" value="Ribosomal protein L25, beta domain"/>
    <property type="match status" value="1"/>
</dbReference>
<dbReference type="RefSeq" id="WP_211331052.1">
    <property type="nucleotide sequence ID" value="NZ_RJUK01000001.1"/>
</dbReference>
<dbReference type="NCBIfam" id="NF004128">
    <property type="entry name" value="PRK05618.1-2"/>
    <property type="match status" value="1"/>
</dbReference>
<dbReference type="GO" id="GO:0006412">
    <property type="term" value="P:translation"/>
    <property type="evidence" value="ECO:0007669"/>
    <property type="project" value="UniProtKB-UniRule"/>
</dbReference>
<dbReference type="Gene3D" id="2.40.240.10">
    <property type="entry name" value="Ribosomal Protein L25, Chain P"/>
    <property type="match status" value="1"/>
</dbReference>
<dbReference type="EMBL" id="RJUK01000001">
    <property type="protein sequence ID" value="ROQ20942.1"/>
    <property type="molecule type" value="Genomic_DNA"/>
</dbReference>